<dbReference type="RefSeq" id="WP_220748191.1">
    <property type="nucleotide sequence ID" value="NZ_BPFH01000002.1"/>
</dbReference>
<dbReference type="EMBL" id="BPFH01000002">
    <property type="protein sequence ID" value="GIT94670.1"/>
    <property type="molecule type" value="Genomic_DNA"/>
</dbReference>
<feature type="transmembrane region" description="Helical" evidence="3">
    <location>
        <begin position="12"/>
        <end position="30"/>
    </location>
</feature>
<evidence type="ECO:0000313" key="5">
    <source>
        <dbReference type="Proteomes" id="UP000786693"/>
    </source>
</evidence>
<dbReference type="HAMAP" id="MF_00758">
    <property type="entry name" value="UPF0301"/>
    <property type="match status" value="1"/>
</dbReference>
<name>A0ABQ4NJS5_9RHOB</name>
<dbReference type="Proteomes" id="UP000786693">
    <property type="component" value="Unassembled WGS sequence"/>
</dbReference>
<dbReference type="Gene3D" id="3.40.1740.10">
    <property type="entry name" value="VC0467-like"/>
    <property type="match status" value="1"/>
</dbReference>
<evidence type="ECO:0000256" key="3">
    <source>
        <dbReference type="SAM" id="Phobius"/>
    </source>
</evidence>
<keyword evidence="3" id="KW-1133">Transmembrane helix</keyword>
<dbReference type="InterPro" id="IPR003774">
    <property type="entry name" value="AlgH-like"/>
</dbReference>
<dbReference type="PANTHER" id="PTHR30327">
    <property type="entry name" value="UNCHARACTERIZED PROTEIN YQGE"/>
    <property type="match status" value="1"/>
</dbReference>
<dbReference type="SUPFAM" id="SSF143456">
    <property type="entry name" value="VC0467-like"/>
    <property type="match status" value="1"/>
</dbReference>
<organism evidence="4 5">
    <name type="scientific">Jannaschia pagri</name>
    <dbReference type="NCBI Taxonomy" id="2829797"/>
    <lineage>
        <taxon>Bacteria</taxon>
        <taxon>Pseudomonadati</taxon>
        <taxon>Pseudomonadota</taxon>
        <taxon>Alphaproteobacteria</taxon>
        <taxon>Rhodobacterales</taxon>
        <taxon>Roseobacteraceae</taxon>
        <taxon>Jannaschia</taxon>
    </lineage>
</organism>
<keyword evidence="3" id="KW-0472">Membrane</keyword>
<reference evidence="4 5" key="1">
    <citation type="submission" date="2021-05" db="EMBL/GenBank/DDBJ databases">
        <title>Bacteria Genome sequencing.</title>
        <authorList>
            <person name="Takabe Y."/>
            <person name="Nakajima Y."/>
            <person name="Suzuki S."/>
            <person name="Shiozaki T."/>
        </authorList>
    </citation>
    <scope>NUCLEOTIDE SEQUENCE [LARGE SCALE GENOMIC DNA]</scope>
    <source>
        <strain evidence="4 5">AI_62</strain>
    </source>
</reference>
<evidence type="ECO:0000256" key="2">
    <source>
        <dbReference type="HAMAP-Rule" id="MF_00758"/>
    </source>
</evidence>
<evidence type="ECO:0000256" key="1">
    <source>
        <dbReference type="ARBA" id="ARBA00009600"/>
    </source>
</evidence>
<keyword evidence="3" id="KW-0812">Transmembrane</keyword>
<accession>A0ABQ4NJS5</accession>
<proteinExistence type="inferred from homology"/>
<sequence length="174" mass="18509">MPTVTEAAFRKGVILVCAHSATGAMGLLINRPATNMTLRRLLRESGLATPNVAIGVPIHAGGPSDIERPFVLHSSDYRLAHQTMVIADDVRMTPHEAAIQDLGCGRGPKRAFVAMGYCGWGEGALEQEVQDGSWLTMNARANMIFDQPSGERWSRAMEGMGIAPSGLSGLAGHA</sequence>
<dbReference type="PANTHER" id="PTHR30327:SF1">
    <property type="entry name" value="UPF0301 PROTEIN YQGE"/>
    <property type="match status" value="1"/>
</dbReference>
<evidence type="ECO:0000313" key="4">
    <source>
        <dbReference type="EMBL" id="GIT94670.1"/>
    </source>
</evidence>
<protein>
    <recommendedName>
        <fullName evidence="2">UPF0301 protein JANAI62_12930</fullName>
    </recommendedName>
</protein>
<comment type="caution">
    <text evidence="4">The sequence shown here is derived from an EMBL/GenBank/DDBJ whole genome shotgun (WGS) entry which is preliminary data.</text>
</comment>
<dbReference type="Pfam" id="PF02622">
    <property type="entry name" value="DUF179"/>
    <property type="match status" value="1"/>
</dbReference>
<keyword evidence="5" id="KW-1185">Reference proteome</keyword>
<comment type="similarity">
    <text evidence="1 2">Belongs to the UPF0301 (AlgH) family.</text>
</comment>
<gene>
    <name evidence="4" type="ORF">JANAI62_12930</name>
</gene>